<evidence type="ECO:0000259" key="5">
    <source>
        <dbReference type="Pfam" id="PF09084"/>
    </source>
</evidence>
<dbReference type="PANTHER" id="PTHR30024:SF47">
    <property type="entry name" value="TAURINE-BINDING PERIPLASMIC PROTEIN"/>
    <property type="match status" value="1"/>
</dbReference>
<name>A0ABV9PM13_9ACTN</name>
<feature type="signal peptide" evidence="4">
    <location>
        <begin position="1"/>
        <end position="24"/>
    </location>
</feature>
<dbReference type="RefSeq" id="WP_344989000.1">
    <property type="nucleotide sequence ID" value="NZ_BAABCD010000007.1"/>
</dbReference>
<comment type="caution">
    <text evidence="6">The sequence shown here is derived from an EMBL/GenBank/DDBJ whole genome shotgun (WGS) entry which is preliminary data.</text>
</comment>
<dbReference type="InterPro" id="IPR015168">
    <property type="entry name" value="SsuA/THI5"/>
</dbReference>
<proteinExistence type="inferred from homology"/>
<evidence type="ECO:0000313" key="7">
    <source>
        <dbReference type="Proteomes" id="UP001595836"/>
    </source>
</evidence>
<feature type="domain" description="SsuA/THI5-like" evidence="5">
    <location>
        <begin position="54"/>
        <end position="264"/>
    </location>
</feature>
<sequence length="341" mass="36421">MKRTIAKATAPLAALALLAGCAGGGGEIEANADGQIPLKVGYQEQAILSLVDWVAADHGQFEDRNLDVELIPNSSGQNAVAAGMRGEIDVMYGPQSNIVTAVEQGECFKVLTSGHRNIIDFVALPGLDLPSKESDAFPGGLADLQGKRVGVPNLGSATDRNARLVLEEAGVDTDQVTFIAVGIGPTAITSLENNEVDALAWFPPETALMEPDDYQYVVDLVGNPEQSPLSDVIISSPVMTCDFIESNPETTMEYCKAQWDAWDFIGREENADAVATTLAKYLNLDQAAAATMWETYSSAFVTPQLTPAEWEAQAAFNAPEQQTPLPYEETVHAACAESDPR</sequence>
<organism evidence="6 7">
    <name type="scientific">Dietzia aurantiaca</name>
    <dbReference type="NCBI Taxonomy" id="983873"/>
    <lineage>
        <taxon>Bacteria</taxon>
        <taxon>Bacillati</taxon>
        <taxon>Actinomycetota</taxon>
        <taxon>Actinomycetes</taxon>
        <taxon>Mycobacteriales</taxon>
        <taxon>Dietziaceae</taxon>
        <taxon>Dietzia</taxon>
    </lineage>
</organism>
<protein>
    <submittedName>
        <fullName evidence="6">ABC transporter substrate-binding protein</fullName>
    </submittedName>
</protein>
<comment type="similarity">
    <text evidence="2">Belongs to the bacterial solute-binding protein SsuA/TauA family.</text>
</comment>
<evidence type="ECO:0000313" key="6">
    <source>
        <dbReference type="EMBL" id="MFC4753519.1"/>
    </source>
</evidence>
<dbReference type="PROSITE" id="PS51257">
    <property type="entry name" value="PROKAR_LIPOPROTEIN"/>
    <property type="match status" value="1"/>
</dbReference>
<evidence type="ECO:0000256" key="3">
    <source>
        <dbReference type="ARBA" id="ARBA00022729"/>
    </source>
</evidence>
<evidence type="ECO:0000256" key="4">
    <source>
        <dbReference type="SAM" id="SignalP"/>
    </source>
</evidence>
<dbReference type="EMBL" id="JBHSHP010000007">
    <property type="protein sequence ID" value="MFC4753519.1"/>
    <property type="molecule type" value="Genomic_DNA"/>
</dbReference>
<keyword evidence="7" id="KW-1185">Reference proteome</keyword>
<keyword evidence="3 4" id="KW-0732">Signal</keyword>
<evidence type="ECO:0000256" key="1">
    <source>
        <dbReference type="ARBA" id="ARBA00004418"/>
    </source>
</evidence>
<dbReference type="Proteomes" id="UP001595836">
    <property type="component" value="Unassembled WGS sequence"/>
</dbReference>
<accession>A0ABV9PM13</accession>
<dbReference type="Gene3D" id="3.40.190.10">
    <property type="entry name" value="Periplasmic binding protein-like II"/>
    <property type="match status" value="2"/>
</dbReference>
<reference evidence="7" key="1">
    <citation type="journal article" date="2019" name="Int. J. Syst. Evol. Microbiol.">
        <title>The Global Catalogue of Microorganisms (GCM) 10K type strain sequencing project: providing services to taxonomists for standard genome sequencing and annotation.</title>
        <authorList>
            <consortium name="The Broad Institute Genomics Platform"/>
            <consortium name="The Broad Institute Genome Sequencing Center for Infectious Disease"/>
            <person name="Wu L."/>
            <person name="Ma J."/>
        </authorList>
    </citation>
    <scope>NUCLEOTIDE SEQUENCE [LARGE SCALE GENOMIC DNA]</scope>
    <source>
        <strain evidence="7">JCM 11882</strain>
    </source>
</reference>
<dbReference type="PANTHER" id="PTHR30024">
    <property type="entry name" value="ALIPHATIC SULFONATES-BINDING PROTEIN-RELATED"/>
    <property type="match status" value="1"/>
</dbReference>
<feature type="chain" id="PRO_5046124399" evidence="4">
    <location>
        <begin position="25"/>
        <end position="341"/>
    </location>
</feature>
<comment type="subcellular location">
    <subcellularLocation>
        <location evidence="1">Periplasm</location>
    </subcellularLocation>
</comment>
<dbReference type="SUPFAM" id="SSF53850">
    <property type="entry name" value="Periplasmic binding protein-like II"/>
    <property type="match status" value="1"/>
</dbReference>
<dbReference type="Pfam" id="PF09084">
    <property type="entry name" value="NMT1"/>
    <property type="match status" value="1"/>
</dbReference>
<gene>
    <name evidence="6" type="ORF">ACFO7U_01835</name>
</gene>
<evidence type="ECO:0000256" key="2">
    <source>
        <dbReference type="ARBA" id="ARBA00010742"/>
    </source>
</evidence>